<organism evidence="2 3">
    <name type="scientific">Vibrio aerogenes CECT 7868</name>
    <dbReference type="NCBI Taxonomy" id="1216006"/>
    <lineage>
        <taxon>Bacteria</taxon>
        <taxon>Pseudomonadati</taxon>
        <taxon>Pseudomonadota</taxon>
        <taxon>Gammaproteobacteria</taxon>
        <taxon>Vibrionales</taxon>
        <taxon>Vibrionaceae</taxon>
        <taxon>Vibrio</taxon>
    </lineage>
</organism>
<evidence type="ECO:0000256" key="1">
    <source>
        <dbReference type="SAM" id="Phobius"/>
    </source>
</evidence>
<reference evidence="2 3" key="1">
    <citation type="submission" date="2016-11" db="EMBL/GenBank/DDBJ databases">
        <authorList>
            <person name="Jaros S."/>
            <person name="Januszkiewicz K."/>
            <person name="Wedrychowicz H."/>
        </authorList>
    </citation>
    <scope>NUCLEOTIDE SEQUENCE [LARGE SCALE GENOMIC DNA]</scope>
    <source>
        <strain evidence="2 3">CECT 7868</strain>
    </source>
</reference>
<accession>A0A1M6DAF6</accession>
<dbReference type="InterPro" id="IPR047743">
    <property type="entry name" value="YnhF-like"/>
</dbReference>
<evidence type="ECO:0008006" key="4">
    <source>
        <dbReference type="Google" id="ProtNLM"/>
    </source>
</evidence>
<name>A0A1M6DAF6_9VIBR</name>
<keyword evidence="3" id="KW-1185">Reference proteome</keyword>
<dbReference type="NCBIfam" id="NF033411">
    <property type="entry name" value="small_mem_YnhF"/>
    <property type="match status" value="1"/>
</dbReference>
<feature type="transmembrane region" description="Helical" evidence="1">
    <location>
        <begin position="7"/>
        <end position="28"/>
    </location>
</feature>
<evidence type="ECO:0000313" key="3">
    <source>
        <dbReference type="Proteomes" id="UP000184608"/>
    </source>
</evidence>
<keyword evidence="1" id="KW-0812">Transmembrane</keyword>
<sequence length="29" mass="3160">MELDLKYALVITAVVFAVLIAYGIIVLAH</sequence>
<keyword evidence="1" id="KW-0472">Membrane</keyword>
<keyword evidence="1" id="KW-1133">Transmembrane helix</keyword>
<evidence type="ECO:0000313" key="2">
    <source>
        <dbReference type="EMBL" id="SHI70207.1"/>
    </source>
</evidence>
<dbReference type="EMBL" id="FQXZ01000046">
    <property type="protein sequence ID" value="SHI70207.1"/>
    <property type="molecule type" value="Genomic_DNA"/>
</dbReference>
<dbReference type="Proteomes" id="UP000184608">
    <property type="component" value="Unassembled WGS sequence"/>
</dbReference>
<proteinExistence type="predicted"/>
<dbReference type="RefSeq" id="WP_139281695.1">
    <property type="nucleotide sequence ID" value="NZ_FQXZ01000046.1"/>
</dbReference>
<gene>
    <name evidence="2" type="ORF">VA7868_04175</name>
</gene>
<dbReference type="AlphaFoldDB" id="A0A1M6DAF6"/>
<protein>
    <recommendedName>
        <fullName evidence="4">YnhF family membrane protein</fullName>
    </recommendedName>
</protein>